<gene>
    <name evidence="2" type="ORF">CLODIP_2_CD16286</name>
</gene>
<evidence type="ECO:0000256" key="1">
    <source>
        <dbReference type="SAM" id="MobiDB-lite"/>
    </source>
</evidence>
<name>A0A8S1CX57_9INSE</name>
<evidence type="ECO:0000313" key="2">
    <source>
        <dbReference type="EMBL" id="CAB3374462.1"/>
    </source>
</evidence>
<sequence>MCPLHSPVKSGGPSSAGKGCDYNEDDPHSCLFKLRTNQFVKEVTPFLWNLVEDKPKLETCEMYAASLVLKYDAIAETDTDPYNVTDLLGELIYTYTKNNYIPRVVEDESRQRGSIQALMEQRDRRSLSSEEGSVGKPKKARKHVEDPKNFEEQQALFRSKAKDTMLFEAAIKSLSNFKDERRQKICTFVKILDVIKEWPVFKNPEVLSAEFFEQENLSLDILQQDFDLMVGVLAILFDSAANTELQKIILLKRAEDELSLPLGKSCLSAINLTEITNPLKLPKMPHRHHSDGPVAIVYTTKDEATNAFIHAENATIAVLDKPSAFGLYTLLTGTYYSFHRHYPGTCKNFFNFLELTVLHKVAPNTSSKFLAFKNRYMAASVDVPTEKKVNQKVAIGCPRSVTRLPPVGTQMGTHWLRRMSNHLGTRGWS</sequence>
<feature type="region of interest" description="Disordered" evidence="1">
    <location>
        <begin position="118"/>
        <end position="148"/>
    </location>
</feature>
<evidence type="ECO:0000313" key="3">
    <source>
        <dbReference type="Proteomes" id="UP000494165"/>
    </source>
</evidence>
<protein>
    <submittedName>
        <fullName evidence="2">Uncharacterized protein</fullName>
    </submittedName>
</protein>
<dbReference type="Proteomes" id="UP000494165">
    <property type="component" value="Unassembled WGS sequence"/>
</dbReference>
<dbReference type="EMBL" id="CADEPI010000098">
    <property type="protein sequence ID" value="CAB3374462.1"/>
    <property type="molecule type" value="Genomic_DNA"/>
</dbReference>
<proteinExistence type="predicted"/>
<organism evidence="2 3">
    <name type="scientific">Cloeon dipterum</name>
    <dbReference type="NCBI Taxonomy" id="197152"/>
    <lineage>
        <taxon>Eukaryota</taxon>
        <taxon>Metazoa</taxon>
        <taxon>Ecdysozoa</taxon>
        <taxon>Arthropoda</taxon>
        <taxon>Hexapoda</taxon>
        <taxon>Insecta</taxon>
        <taxon>Pterygota</taxon>
        <taxon>Palaeoptera</taxon>
        <taxon>Ephemeroptera</taxon>
        <taxon>Pisciforma</taxon>
        <taxon>Baetidae</taxon>
        <taxon>Cloeon</taxon>
    </lineage>
</organism>
<dbReference type="AlphaFoldDB" id="A0A8S1CX57"/>
<reference evidence="2 3" key="1">
    <citation type="submission" date="2020-04" db="EMBL/GenBank/DDBJ databases">
        <authorList>
            <person name="Alioto T."/>
            <person name="Alioto T."/>
            <person name="Gomez Garrido J."/>
        </authorList>
    </citation>
    <scope>NUCLEOTIDE SEQUENCE [LARGE SCALE GENOMIC DNA]</scope>
</reference>
<keyword evidence="3" id="KW-1185">Reference proteome</keyword>
<comment type="caution">
    <text evidence="2">The sequence shown here is derived from an EMBL/GenBank/DDBJ whole genome shotgun (WGS) entry which is preliminary data.</text>
</comment>
<accession>A0A8S1CX57</accession>